<organism>
    <name type="scientific">Ixodes scapularis</name>
    <name type="common">Black-legged tick</name>
    <name type="synonym">Deer tick</name>
    <dbReference type="NCBI Taxonomy" id="6945"/>
    <lineage>
        <taxon>Eukaryota</taxon>
        <taxon>Metazoa</taxon>
        <taxon>Ecdysozoa</taxon>
        <taxon>Arthropoda</taxon>
        <taxon>Chelicerata</taxon>
        <taxon>Arachnida</taxon>
        <taxon>Acari</taxon>
        <taxon>Parasitiformes</taxon>
        <taxon>Ixodida</taxon>
        <taxon>Ixodoidea</taxon>
        <taxon>Ixodidae</taxon>
        <taxon>Ixodinae</taxon>
        <taxon>Ixodes</taxon>
    </lineage>
</organism>
<evidence type="ECO:0000313" key="2">
    <source>
        <dbReference type="EMBL" id="EEC17455.1"/>
    </source>
</evidence>
<dbReference type="Proteomes" id="UP000001555">
    <property type="component" value="Unassembled WGS sequence"/>
</dbReference>
<reference evidence="2 4" key="1">
    <citation type="submission" date="2008-03" db="EMBL/GenBank/DDBJ databases">
        <title>Annotation of Ixodes scapularis.</title>
        <authorList>
            <consortium name="Ixodes scapularis Genome Project Consortium"/>
            <person name="Caler E."/>
            <person name="Hannick L.I."/>
            <person name="Bidwell S."/>
            <person name="Joardar V."/>
            <person name="Thiagarajan M."/>
            <person name="Amedeo P."/>
            <person name="Galinsky K.J."/>
            <person name="Schobel S."/>
            <person name="Inman J."/>
            <person name="Hostetler J."/>
            <person name="Miller J."/>
            <person name="Hammond M."/>
            <person name="Megy K."/>
            <person name="Lawson D."/>
            <person name="Kodira C."/>
            <person name="Sutton G."/>
            <person name="Meyer J."/>
            <person name="Hill C.A."/>
            <person name="Birren B."/>
            <person name="Nene V."/>
            <person name="Collins F."/>
            <person name="Alarcon-Chaidez F."/>
            <person name="Wikel S."/>
            <person name="Strausberg R."/>
        </authorList>
    </citation>
    <scope>NUCLEOTIDE SEQUENCE [LARGE SCALE GENOMIC DNA]</scope>
    <source>
        <strain evidence="4">Wikel</strain>
        <strain evidence="2">Wikel colony</strain>
    </source>
</reference>
<dbReference type="EnsemblMetazoa" id="ISCW013174-RA">
    <property type="protein sequence ID" value="ISCW013174-PA"/>
    <property type="gene ID" value="ISCW013174"/>
</dbReference>
<dbReference type="VEuPathDB" id="VectorBase:ISCW013174"/>
<proteinExistence type="predicted"/>
<dbReference type="HOGENOM" id="CLU_2294746_0_0_1"/>
<protein>
    <submittedName>
        <fullName evidence="2 3">Uncharacterized protein</fullName>
    </submittedName>
</protein>
<name>B7QF33_IXOSC</name>
<dbReference type="VEuPathDB" id="VectorBase:ISCI013174"/>
<dbReference type="InParanoid" id="B7QF33"/>
<dbReference type="AlphaFoldDB" id="B7QF33"/>
<evidence type="ECO:0000313" key="3">
    <source>
        <dbReference type="EnsemblMetazoa" id="ISCW013174-PA"/>
    </source>
</evidence>
<dbReference type="EMBL" id="ABJB011082569">
    <property type="status" value="NOT_ANNOTATED_CDS"/>
    <property type="molecule type" value="Genomic_DNA"/>
</dbReference>
<evidence type="ECO:0000313" key="4">
    <source>
        <dbReference type="Proteomes" id="UP000001555"/>
    </source>
</evidence>
<sequence length="101" mass="11309">MTRSLPLSGYVYICRRQGVRIRPNHTKRKPVLLQRYRKSGRMTSRNQMHPAAIKMSSSDRSLAAKVESNPHRKRISQGVLEGSSLRARVVIKSAASSCSCA</sequence>
<feature type="region of interest" description="Disordered" evidence="1">
    <location>
        <begin position="38"/>
        <end position="61"/>
    </location>
</feature>
<dbReference type="PaxDb" id="6945-B7QF33"/>
<accession>B7QF33</accession>
<keyword evidence="4" id="KW-1185">Reference proteome</keyword>
<dbReference type="EMBL" id="DS923722">
    <property type="protein sequence ID" value="EEC17455.1"/>
    <property type="molecule type" value="Genomic_DNA"/>
</dbReference>
<evidence type="ECO:0000256" key="1">
    <source>
        <dbReference type="SAM" id="MobiDB-lite"/>
    </source>
</evidence>
<gene>
    <name evidence="2" type="ORF">IscW_ISCW013174</name>
</gene>
<reference evidence="3" key="2">
    <citation type="submission" date="2020-05" db="UniProtKB">
        <authorList>
            <consortium name="EnsemblMetazoa"/>
        </authorList>
    </citation>
    <scope>IDENTIFICATION</scope>
    <source>
        <strain evidence="3">wikel</strain>
    </source>
</reference>